<protein>
    <submittedName>
        <fullName evidence="2">Uncharacterized protein</fullName>
    </submittedName>
</protein>
<dbReference type="VEuPathDB" id="FungiDB:TREMEDRAFT_25545"/>
<feature type="compositionally biased region" description="Low complexity" evidence="1">
    <location>
        <begin position="1"/>
        <end position="22"/>
    </location>
</feature>
<keyword evidence="3" id="KW-1185">Reference proteome</keyword>
<evidence type="ECO:0000313" key="2">
    <source>
        <dbReference type="EMBL" id="RXK36196.1"/>
    </source>
</evidence>
<sequence length="241" mass="27688">MSRLASLSTPSRTSSTPLVPSPETKETTHHRMFRDLIQSIISLIDQWDDLVSHDGPKYGKICVDARTSIENILQLEENPDRPSILPFLIQLRNSRSSLNDVLIKLDKSLGKLQSLVEVGEGLFIDAYSREGVEFVLKTPMWMTWTMDRFVNSLPSIFTLHSIHLSKLRHLSQLISSSETTFDQSKLALEQWQDLSRCGERHDEVEEWRELVEWEMTWGQPPSKTEEKEKLVTPKSGKKKGK</sequence>
<comment type="caution">
    <text evidence="2">The sequence shown here is derived from an EMBL/GenBank/DDBJ whole genome shotgun (WGS) entry which is preliminary data.</text>
</comment>
<gene>
    <name evidence="2" type="ORF">M231_06540</name>
</gene>
<feature type="region of interest" description="Disordered" evidence="1">
    <location>
        <begin position="1"/>
        <end position="27"/>
    </location>
</feature>
<dbReference type="InParanoid" id="A0A4Q1BDR4"/>
<dbReference type="EMBL" id="SDIL01000105">
    <property type="protein sequence ID" value="RXK36196.1"/>
    <property type="molecule type" value="Genomic_DNA"/>
</dbReference>
<feature type="region of interest" description="Disordered" evidence="1">
    <location>
        <begin position="218"/>
        <end position="241"/>
    </location>
</feature>
<dbReference type="Proteomes" id="UP000289152">
    <property type="component" value="Unassembled WGS sequence"/>
</dbReference>
<dbReference type="OrthoDB" id="17066at2759"/>
<evidence type="ECO:0000313" key="3">
    <source>
        <dbReference type="Proteomes" id="UP000289152"/>
    </source>
</evidence>
<accession>A0A4Q1BDR4</accession>
<dbReference type="AlphaFoldDB" id="A0A4Q1BDR4"/>
<name>A0A4Q1BDR4_TREME</name>
<reference evidence="2 3" key="1">
    <citation type="submission" date="2016-06" db="EMBL/GenBank/DDBJ databases">
        <title>Evolution of pathogenesis and genome organization in the Tremellales.</title>
        <authorList>
            <person name="Cuomo C."/>
            <person name="Litvintseva A."/>
            <person name="Heitman J."/>
            <person name="Chen Y."/>
            <person name="Sun S."/>
            <person name="Springer D."/>
            <person name="Dromer F."/>
            <person name="Young S."/>
            <person name="Zeng Q."/>
            <person name="Chapman S."/>
            <person name="Gujja S."/>
            <person name="Saif S."/>
            <person name="Birren B."/>
        </authorList>
    </citation>
    <scope>NUCLEOTIDE SEQUENCE [LARGE SCALE GENOMIC DNA]</scope>
    <source>
        <strain evidence="2 3">ATCC 28783</strain>
    </source>
</reference>
<dbReference type="OMA" id="ESTYHRK"/>
<organism evidence="2 3">
    <name type="scientific">Tremella mesenterica</name>
    <name type="common">Jelly fungus</name>
    <dbReference type="NCBI Taxonomy" id="5217"/>
    <lineage>
        <taxon>Eukaryota</taxon>
        <taxon>Fungi</taxon>
        <taxon>Dikarya</taxon>
        <taxon>Basidiomycota</taxon>
        <taxon>Agaricomycotina</taxon>
        <taxon>Tremellomycetes</taxon>
        <taxon>Tremellales</taxon>
        <taxon>Tremellaceae</taxon>
        <taxon>Tremella</taxon>
    </lineage>
</organism>
<evidence type="ECO:0000256" key="1">
    <source>
        <dbReference type="SAM" id="MobiDB-lite"/>
    </source>
</evidence>
<proteinExistence type="predicted"/>